<dbReference type="InterPro" id="IPR020471">
    <property type="entry name" value="AKR"/>
</dbReference>
<dbReference type="EMBL" id="CAJNIZ010046048">
    <property type="protein sequence ID" value="CAE7737884.1"/>
    <property type="molecule type" value="Genomic_DNA"/>
</dbReference>
<reference evidence="5" key="1">
    <citation type="submission" date="2021-02" db="EMBL/GenBank/DDBJ databases">
        <authorList>
            <person name="Dougan E. K."/>
            <person name="Rhodes N."/>
            <person name="Thang M."/>
            <person name="Chan C."/>
        </authorList>
    </citation>
    <scope>NUCLEOTIDE SEQUENCE</scope>
</reference>
<evidence type="ECO:0000259" key="4">
    <source>
        <dbReference type="Pfam" id="PF00248"/>
    </source>
</evidence>
<dbReference type="InterPro" id="IPR036812">
    <property type="entry name" value="NAD(P)_OxRdtase_dom_sf"/>
</dbReference>
<dbReference type="PRINTS" id="PR00069">
    <property type="entry name" value="ALDKETRDTASE"/>
</dbReference>
<protein>
    <submittedName>
        <fullName evidence="5">AKR1A1 protein</fullName>
    </submittedName>
</protein>
<dbReference type="OrthoDB" id="308859at2759"/>
<dbReference type="InterPro" id="IPR018170">
    <property type="entry name" value="Aldo/ket_reductase_CS"/>
</dbReference>
<sequence>MEAIDLVLPHWPGVSTDFESAERNEKLRRETWKALETMKKDGLVKQIGVSNYNDRHLTELLEYAETRPMASQFEIHPFNTREKLVQKCQELGIKVNAYSPLGGKGNPNQARLALCFALA</sequence>
<accession>A0A812XIK2</accession>
<dbReference type="InterPro" id="IPR023210">
    <property type="entry name" value="NADP_OxRdtase_dom"/>
</dbReference>
<keyword evidence="2" id="KW-0521">NADP</keyword>
<dbReference type="Proteomes" id="UP000649617">
    <property type="component" value="Unassembled WGS sequence"/>
</dbReference>
<evidence type="ECO:0000256" key="1">
    <source>
        <dbReference type="ARBA" id="ARBA00007905"/>
    </source>
</evidence>
<dbReference type="SUPFAM" id="SSF51430">
    <property type="entry name" value="NAD(P)-linked oxidoreductase"/>
    <property type="match status" value="1"/>
</dbReference>
<name>A0A812XIK2_SYMPI</name>
<evidence type="ECO:0000313" key="5">
    <source>
        <dbReference type="EMBL" id="CAE7737884.1"/>
    </source>
</evidence>
<dbReference type="PANTHER" id="PTHR43827:SF3">
    <property type="entry name" value="NADP-DEPENDENT OXIDOREDUCTASE DOMAIN-CONTAINING PROTEIN"/>
    <property type="match status" value="1"/>
</dbReference>
<evidence type="ECO:0000313" key="6">
    <source>
        <dbReference type="Proteomes" id="UP000649617"/>
    </source>
</evidence>
<feature type="domain" description="NADP-dependent oxidoreductase" evidence="4">
    <location>
        <begin position="2"/>
        <end position="103"/>
    </location>
</feature>
<dbReference type="GO" id="GO:0016616">
    <property type="term" value="F:oxidoreductase activity, acting on the CH-OH group of donors, NAD or NADP as acceptor"/>
    <property type="evidence" value="ECO:0007669"/>
    <property type="project" value="UniProtKB-ARBA"/>
</dbReference>
<comment type="caution">
    <text evidence="5">The sequence shown here is derived from an EMBL/GenBank/DDBJ whole genome shotgun (WGS) entry which is preliminary data.</text>
</comment>
<dbReference type="PANTHER" id="PTHR43827">
    <property type="entry name" value="2,5-DIKETO-D-GLUCONIC ACID REDUCTASE"/>
    <property type="match status" value="1"/>
</dbReference>
<organism evidence="5 6">
    <name type="scientific">Symbiodinium pilosum</name>
    <name type="common">Dinoflagellate</name>
    <dbReference type="NCBI Taxonomy" id="2952"/>
    <lineage>
        <taxon>Eukaryota</taxon>
        <taxon>Sar</taxon>
        <taxon>Alveolata</taxon>
        <taxon>Dinophyceae</taxon>
        <taxon>Suessiales</taxon>
        <taxon>Symbiodiniaceae</taxon>
        <taxon>Symbiodinium</taxon>
    </lineage>
</organism>
<comment type="similarity">
    <text evidence="1">Belongs to the aldo/keto reductase family.</text>
</comment>
<dbReference type="Pfam" id="PF00248">
    <property type="entry name" value="Aldo_ket_red"/>
    <property type="match status" value="1"/>
</dbReference>
<dbReference type="AlphaFoldDB" id="A0A812XIK2"/>
<proteinExistence type="inferred from homology"/>
<dbReference type="Gene3D" id="3.20.20.100">
    <property type="entry name" value="NADP-dependent oxidoreductase domain"/>
    <property type="match status" value="1"/>
</dbReference>
<keyword evidence="3" id="KW-0560">Oxidoreductase</keyword>
<dbReference type="PROSITE" id="PS00062">
    <property type="entry name" value="ALDOKETO_REDUCTASE_2"/>
    <property type="match status" value="1"/>
</dbReference>
<evidence type="ECO:0000256" key="2">
    <source>
        <dbReference type="ARBA" id="ARBA00022857"/>
    </source>
</evidence>
<gene>
    <name evidence="5" type="primary">AKR1A1</name>
    <name evidence="5" type="ORF">SPIL2461_LOCUS21213</name>
</gene>
<evidence type="ECO:0000256" key="3">
    <source>
        <dbReference type="ARBA" id="ARBA00023002"/>
    </source>
</evidence>
<keyword evidence="6" id="KW-1185">Reference proteome</keyword>